<evidence type="ECO:0000256" key="5">
    <source>
        <dbReference type="ARBA" id="ARBA00024029"/>
    </source>
</evidence>
<protein>
    <submittedName>
        <fullName evidence="6">Creatininase family protein</fullName>
    </submittedName>
</protein>
<accession>A0A4P6JMQ4</accession>
<keyword evidence="7" id="KW-1185">Reference proteome</keyword>
<proteinExistence type="inferred from homology"/>
<dbReference type="GO" id="GO:0009231">
    <property type="term" value="P:riboflavin biosynthetic process"/>
    <property type="evidence" value="ECO:0007669"/>
    <property type="project" value="TreeGrafter"/>
</dbReference>
<evidence type="ECO:0000256" key="3">
    <source>
        <dbReference type="ARBA" id="ARBA00022801"/>
    </source>
</evidence>
<dbReference type="GO" id="GO:0016811">
    <property type="term" value="F:hydrolase activity, acting on carbon-nitrogen (but not peptide) bonds, in linear amides"/>
    <property type="evidence" value="ECO:0007669"/>
    <property type="project" value="TreeGrafter"/>
</dbReference>
<name>A0A4P6JMQ4_KTERU</name>
<gene>
    <name evidence="6" type="ORF">EPA93_11165</name>
</gene>
<dbReference type="Proteomes" id="UP000290365">
    <property type="component" value="Chromosome"/>
</dbReference>
<evidence type="ECO:0000313" key="6">
    <source>
        <dbReference type="EMBL" id="QBD76535.1"/>
    </source>
</evidence>
<dbReference type="InterPro" id="IPR003785">
    <property type="entry name" value="Creatininase/forma_Hydrolase"/>
</dbReference>
<keyword evidence="4" id="KW-0862">Zinc</keyword>
<evidence type="ECO:0000313" key="7">
    <source>
        <dbReference type="Proteomes" id="UP000290365"/>
    </source>
</evidence>
<dbReference type="Gene3D" id="3.40.50.10310">
    <property type="entry name" value="Creatininase"/>
    <property type="match status" value="1"/>
</dbReference>
<dbReference type="Pfam" id="PF02633">
    <property type="entry name" value="Creatininase"/>
    <property type="match status" value="1"/>
</dbReference>
<dbReference type="PANTHER" id="PTHR35005:SF1">
    <property type="entry name" value="2-AMINO-5-FORMYLAMINO-6-RIBOSYLAMINOPYRIMIDIN-4(3H)-ONE 5'-MONOPHOSPHATE DEFORMYLASE"/>
    <property type="match status" value="1"/>
</dbReference>
<reference evidence="6 7" key="1">
    <citation type="submission" date="2019-01" db="EMBL/GenBank/DDBJ databases">
        <title>Ktedonosporobacter rubrisoli SCAWS-G2.</title>
        <authorList>
            <person name="Huang Y."/>
            <person name="Yan B."/>
        </authorList>
    </citation>
    <scope>NUCLEOTIDE SEQUENCE [LARGE SCALE GENOMIC DNA]</scope>
    <source>
        <strain evidence="6 7">SCAWS-G2</strain>
    </source>
</reference>
<comment type="cofactor">
    <cofactor evidence="1">
        <name>Zn(2+)</name>
        <dbReference type="ChEBI" id="CHEBI:29105"/>
    </cofactor>
</comment>
<dbReference type="InterPro" id="IPR024087">
    <property type="entry name" value="Creatininase-like_sf"/>
</dbReference>
<dbReference type="KEGG" id="kbs:EPA93_11165"/>
<evidence type="ECO:0000256" key="4">
    <source>
        <dbReference type="ARBA" id="ARBA00022833"/>
    </source>
</evidence>
<dbReference type="PANTHER" id="PTHR35005">
    <property type="entry name" value="3-DEHYDRO-SCYLLO-INOSOSE HYDROLASE"/>
    <property type="match status" value="1"/>
</dbReference>
<dbReference type="OrthoDB" id="9801445at2"/>
<dbReference type="GO" id="GO:0046872">
    <property type="term" value="F:metal ion binding"/>
    <property type="evidence" value="ECO:0007669"/>
    <property type="project" value="UniProtKB-KW"/>
</dbReference>
<sequence>MRWEELSSDQFPAAVKQCEGVCLVALSVIERHGHHLPLGTDMYEGRELLKRAAALEPALIFPDHILTQIPEARHCPGTISIDGDLILRLLDNVCREIARNGLKKIVLVNAHGGNRNLLAFFNELQLYGPRDYVIYVTHPYTNTRGALEVPWEPASDGHAGPGETSMMLAIRPDLVARQQIPSDDESKAREHLQALKAVGVQTGIWWYADYPTHYAGDARPATAEIGEQLLDAAAQQLAQAIKAIKADTETRRLLDEFYAGSQQQ</sequence>
<evidence type="ECO:0000256" key="2">
    <source>
        <dbReference type="ARBA" id="ARBA00022723"/>
    </source>
</evidence>
<comment type="similarity">
    <text evidence="5">Belongs to the creatininase superfamily.</text>
</comment>
<dbReference type="AlphaFoldDB" id="A0A4P6JMQ4"/>
<keyword evidence="2" id="KW-0479">Metal-binding</keyword>
<keyword evidence="3" id="KW-0378">Hydrolase</keyword>
<dbReference type="RefSeq" id="WP_129887413.1">
    <property type="nucleotide sequence ID" value="NZ_CP035758.1"/>
</dbReference>
<organism evidence="6 7">
    <name type="scientific">Ktedonosporobacter rubrisoli</name>
    <dbReference type="NCBI Taxonomy" id="2509675"/>
    <lineage>
        <taxon>Bacteria</taxon>
        <taxon>Bacillati</taxon>
        <taxon>Chloroflexota</taxon>
        <taxon>Ktedonobacteria</taxon>
        <taxon>Ktedonobacterales</taxon>
        <taxon>Ktedonosporobacteraceae</taxon>
        <taxon>Ktedonosporobacter</taxon>
    </lineage>
</organism>
<evidence type="ECO:0000256" key="1">
    <source>
        <dbReference type="ARBA" id="ARBA00001947"/>
    </source>
</evidence>
<dbReference type="EMBL" id="CP035758">
    <property type="protein sequence ID" value="QBD76535.1"/>
    <property type="molecule type" value="Genomic_DNA"/>
</dbReference>
<dbReference type="SUPFAM" id="SSF102215">
    <property type="entry name" value="Creatininase"/>
    <property type="match status" value="1"/>
</dbReference>